<dbReference type="InterPro" id="IPR009057">
    <property type="entry name" value="Homeodomain-like_sf"/>
</dbReference>
<evidence type="ECO:0000256" key="2">
    <source>
        <dbReference type="ARBA" id="ARBA00022737"/>
    </source>
</evidence>
<keyword evidence="2" id="KW-0677">Repeat</keyword>
<dbReference type="PANTHER" id="PTHR47995:SF18">
    <property type="entry name" value="TRANSCRIPTION FACTOR MYB65"/>
    <property type="match status" value="1"/>
</dbReference>
<evidence type="ECO:0000256" key="5">
    <source>
        <dbReference type="ARBA" id="ARBA00023163"/>
    </source>
</evidence>
<feature type="compositionally biased region" description="Polar residues" evidence="7">
    <location>
        <begin position="223"/>
        <end position="245"/>
    </location>
</feature>
<feature type="domain" description="HTH myb-type" evidence="9">
    <location>
        <begin position="13"/>
        <end position="63"/>
    </location>
</feature>
<dbReference type="EMBL" id="OZ023702">
    <property type="protein sequence ID" value="CAK9858178.1"/>
    <property type="molecule type" value="Genomic_DNA"/>
</dbReference>
<evidence type="ECO:0000256" key="6">
    <source>
        <dbReference type="ARBA" id="ARBA00023242"/>
    </source>
</evidence>
<keyword evidence="6" id="KW-0539">Nucleus</keyword>
<evidence type="ECO:0000259" key="9">
    <source>
        <dbReference type="PROSITE" id="PS51294"/>
    </source>
</evidence>
<dbReference type="SMART" id="SM00717">
    <property type="entry name" value="SANT"/>
    <property type="match status" value="2"/>
</dbReference>
<keyword evidence="3" id="KW-0805">Transcription regulation</keyword>
<dbReference type="InterPro" id="IPR017930">
    <property type="entry name" value="Myb_dom"/>
</dbReference>
<sequence length="529" mass="57100">MDLPQEIFADAGNLKKGPWTSTEDAILVSYVNKHGEGNWNSVQKHSGLYRCGKSCRLRWANHLRPNLKKGAFTPDEERTIVELHSKLGNKWARMAAQLPGRTDNEIKNYWNTRIKRRMRAGLPVYPMDIPKSAASLSQFYFKQEDDGRKMCTRADSESEFASSVVTLLGQYFFTAAFSLPVSFYSIMSITDLPLTSVVANQGSAGVGKGIVNPSLPHIKRVQHSSPYGGTDGSHGSVSFSQLSDGSSKTFQPELCTEASRTCTHNSTRRPMMSVFADGLDPYTVPYDGTCGLISMPFGSFTPNASSKLELPLSQSAESADSAGTPRSAITSPLMSLSRSSQLLSEDDSFGSNASDFLDALMKEAHPTEGFDQVRTDLIDQLLALTAGNISPDVAALLVGTDKTRWGENMNPVATIEAHASVYGEGMSQNCCPGSLKEPGTQCHLLSGEVLSLSASQVAGPRVEDIPAEIPLGGCTDEDFLTLLDFASADAVPEWYTPAEYFSAGGIPCTSLVDVIDNVPSPEVAVDLDY</sequence>
<protein>
    <submittedName>
        <fullName evidence="10">Uncharacterized protein</fullName>
    </submittedName>
</protein>
<gene>
    <name evidence="10" type="ORF">CSSPJE1EN2_LOCUS1173</name>
</gene>
<keyword evidence="5" id="KW-0804">Transcription</keyword>
<dbReference type="Gene3D" id="1.10.10.60">
    <property type="entry name" value="Homeodomain-like"/>
    <property type="match status" value="2"/>
</dbReference>
<dbReference type="Pfam" id="PF00249">
    <property type="entry name" value="Myb_DNA-binding"/>
    <property type="match status" value="2"/>
</dbReference>
<dbReference type="PROSITE" id="PS50090">
    <property type="entry name" value="MYB_LIKE"/>
    <property type="match status" value="2"/>
</dbReference>
<dbReference type="Proteomes" id="UP001497522">
    <property type="component" value="Chromosome 1"/>
</dbReference>
<evidence type="ECO:0000256" key="3">
    <source>
        <dbReference type="ARBA" id="ARBA00023015"/>
    </source>
</evidence>
<reference evidence="10 11" key="1">
    <citation type="submission" date="2024-03" db="EMBL/GenBank/DDBJ databases">
        <authorList>
            <consortium name="ELIXIR-Norway"/>
            <consortium name="Elixir Norway"/>
        </authorList>
    </citation>
    <scope>NUCLEOTIDE SEQUENCE [LARGE SCALE GENOMIC DNA]</scope>
</reference>
<proteinExistence type="predicted"/>
<dbReference type="SUPFAM" id="SSF46689">
    <property type="entry name" value="Homeodomain-like"/>
    <property type="match status" value="1"/>
</dbReference>
<evidence type="ECO:0000256" key="7">
    <source>
        <dbReference type="SAM" id="MobiDB-lite"/>
    </source>
</evidence>
<keyword evidence="11" id="KW-1185">Reference proteome</keyword>
<evidence type="ECO:0000313" key="10">
    <source>
        <dbReference type="EMBL" id="CAK9858178.1"/>
    </source>
</evidence>
<feature type="region of interest" description="Disordered" evidence="7">
    <location>
        <begin position="222"/>
        <end position="245"/>
    </location>
</feature>
<dbReference type="PANTHER" id="PTHR47995">
    <property type="entry name" value="TRANSCRIPTION FACTOR MYB33-RELATED"/>
    <property type="match status" value="1"/>
</dbReference>
<feature type="domain" description="HTH myb-type" evidence="9">
    <location>
        <begin position="64"/>
        <end position="118"/>
    </location>
</feature>
<evidence type="ECO:0000259" key="8">
    <source>
        <dbReference type="PROSITE" id="PS50090"/>
    </source>
</evidence>
<name>A0ABP1A6Q4_9BRYO</name>
<evidence type="ECO:0000256" key="1">
    <source>
        <dbReference type="ARBA" id="ARBA00004123"/>
    </source>
</evidence>
<comment type="subcellular location">
    <subcellularLocation>
        <location evidence="1">Nucleus</location>
    </subcellularLocation>
</comment>
<organism evidence="10 11">
    <name type="scientific">Sphagnum jensenii</name>
    <dbReference type="NCBI Taxonomy" id="128206"/>
    <lineage>
        <taxon>Eukaryota</taxon>
        <taxon>Viridiplantae</taxon>
        <taxon>Streptophyta</taxon>
        <taxon>Embryophyta</taxon>
        <taxon>Bryophyta</taxon>
        <taxon>Sphagnophytina</taxon>
        <taxon>Sphagnopsida</taxon>
        <taxon>Sphagnales</taxon>
        <taxon>Sphagnaceae</taxon>
        <taxon>Sphagnum</taxon>
    </lineage>
</organism>
<evidence type="ECO:0000313" key="11">
    <source>
        <dbReference type="Proteomes" id="UP001497522"/>
    </source>
</evidence>
<evidence type="ECO:0000256" key="4">
    <source>
        <dbReference type="ARBA" id="ARBA00023125"/>
    </source>
</evidence>
<dbReference type="InterPro" id="IPR001005">
    <property type="entry name" value="SANT/Myb"/>
</dbReference>
<feature type="region of interest" description="Disordered" evidence="7">
    <location>
        <begin position="311"/>
        <end position="331"/>
    </location>
</feature>
<feature type="domain" description="Myb-like" evidence="8">
    <location>
        <begin position="11"/>
        <end position="63"/>
    </location>
</feature>
<keyword evidence="4" id="KW-0238">DNA-binding</keyword>
<feature type="domain" description="Myb-like" evidence="8">
    <location>
        <begin position="64"/>
        <end position="114"/>
    </location>
</feature>
<accession>A0ABP1A6Q4</accession>
<dbReference type="CDD" id="cd00167">
    <property type="entry name" value="SANT"/>
    <property type="match status" value="2"/>
</dbReference>
<dbReference type="PROSITE" id="PS51294">
    <property type="entry name" value="HTH_MYB"/>
    <property type="match status" value="2"/>
</dbReference>